<keyword evidence="5" id="KW-0812">Transmembrane</keyword>
<keyword evidence="8" id="KW-0626">Porin</keyword>
<reference evidence="12" key="1">
    <citation type="submission" date="2021-03" db="EMBL/GenBank/DDBJ databases">
        <title>Complete Genome of Pseudoalteromonas xiamenensis STKMTI.2, a new potential marine bacterium producing anti-Vibrio compounds.</title>
        <authorList>
            <person name="Handayani D.P."/>
            <person name="Isnansetyo A."/>
            <person name="Istiqomah I."/>
            <person name="Jumina J."/>
        </authorList>
    </citation>
    <scope>NUCLEOTIDE SEQUENCE</scope>
    <source>
        <strain evidence="12">STKMTI.2</strain>
        <plasmid evidence="12">unnamed5</plasmid>
    </source>
</reference>
<keyword evidence="6" id="KW-0732">Signal</keyword>
<keyword evidence="3" id="KW-0813">Transport</keyword>
<dbReference type="GO" id="GO:0015288">
    <property type="term" value="F:porin activity"/>
    <property type="evidence" value="ECO:0007669"/>
    <property type="project" value="UniProtKB-KW"/>
</dbReference>
<evidence type="ECO:0000256" key="4">
    <source>
        <dbReference type="ARBA" id="ARBA00022452"/>
    </source>
</evidence>
<keyword evidence="9" id="KW-0472">Membrane</keyword>
<keyword evidence="10" id="KW-0998">Cell outer membrane</keyword>
<evidence type="ECO:0000256" key="8">
    <source>
        <dbReference type="ARBA" id="ARBA00023114"/>
    </source>
</evidence>
<dbReference type="GO" id="GO:0046930">
    <property type="term" value="C:pore complex"/>
    <property type="evidence" value="ECO:0007669"/>
    <property type="project" value="UniProtKB-KW"/>
</dbReference>
<evidence type="ECO:0000256" key="9">
    <source>
        <dbReference type="ARBA" id="ARBA00023136"/>
    </source>
</evidence>
<dbReference type="PANTHER" id="PTHR34501:SF9">
    <property type="entry name" value="MAJOR OUTER MEMBRANE PROTEIN P.IA"/>
    <property type="match status" value="1"/>
</dbReference>
<dbReference type="SUPFAM" id="SSF56935">
    <property type="entry name" value="Porins"/>
    <property type="match status" value="1"/>
</dbReference>
<dbReference type="Pfam" id="PF13609">
    <property type="entry name" value="Porin_4"/>
    <property type="match status" value="1"/>
</dbReference>
<keyword evidence="12" id="KW-0614">Plasmid</keyword>
<keyword evidence="13" id="KW-1185">Reference proteome</keyword>
<dbReference type="EMBL" id="CP072135">
    <property type="protein sequence ID" value="QTH73697.1"/>
    <property type="molecule type" value="Genomic_DNA"/>
</dbReference>
<dbReference type="Gene3D" id="2.40.160.10">
    <property type="entry name" value="Porin"/>
    <property type="match status" value="1"/>
</dbReference>
<evidence type="ECO:0000256" key="10">
    <source>
        <dbReference type="ARBA" id="ARBA00023237"/>
    </source>
</evidence>
<sequence length="317" mass="35695">MTTSKIAKVHWLIASTLMMPMVGLAQEYQFYGKAEIQIAHTDKGLLRYTEMGTQIDAPFSRIGVKGKHQLKPQLNLVYKYEVQVKGFEQDDTNNPFAARNTYLGVQSYLGTLLVGRNDTRFKYSEGKFDLFNETQGDIAQVIAGQDRIGDTITYVVPKWYNTEISMTYAPKDDANSQQSGYAITAIYGDRSLQTLPYSVAVSHVDGLNNLVASRAIGMMKMQNWQIGLLWQEAKNVAETKSGHAFGMSVQFQHDAWRPKLQWLRDTSELRHQGSTTNYSVGLDYVFDKSANAYIMLSRLSLENSSDVSTAVGLKYLF</sequence>
<dbReference type="AlphaFoldDB" id="A0A975DL59"/>
<evidence type="ECO:0000313" key="13">
    <source>
        <dbReference type="Proteomes" id="UP000664904"/>
    </source>
</evidence>
<feature type="domain" description="Porin" evidence="11">
    <location>
        <begin position="23"/>
        <end position="300"/>
    </location>
</feature>
<evidence type="ECO:0000313" key="12">
    <source>
        <dbReference type="EMBL" id="QTH73697.1"/>
    </source>
</evidence>
<geneLocation type="plasmid" evidence="12 13">
    <name>unnamed5</name>
</geneLocation>
<dbReference type="GO" id="GO:0006811">
    <property type="term" value="P:monoatomic ion transport"/>
    <property type="evidence" value="ECO:0007669"/>
    <property type="project" value="UniProtKB-KW"/>
</dbReference>
<comment type="subunit">
    <text evidence="2">Homotrimer.</text>
</comment>
<evidence type="ECO:0000256" key="6">
    <source>
        <dbReference type="ARBA" id="ARBA00022729"/>
    </source>
</evidence>
<name>A0A975DL59_9GAMM</name>
<dbReference type="InterPro" id="IPR023614">
    <property type="entry name" value="Porin_dom_sf"/>
</dbReference>
<comment type="subcellular location">
    <subcellularLocation>
        <location evidence="1">Cell outer membrane</location>
        <topology evidence="1">Multi-pass membrane protein</topology>
    </subcellularLocation>
</comment>
<evidence type="ECO:0000259" key="11">
    <source>
        <dbReference type="Pfam" id="PF13609"/>
    </source>
</evidence>
<evidence type="ECO:0000256" key="1">
    <source>
        <dbReference type="ARBA" id="ARBA00004571"/>
    </source>
</evidence>
<organism evidence="12 13">
    <name type="scientific">Pseudoalteromonas xiamenensis</name>
    <dbReference type="NCBI Taxonomy" id="882626"/>
    <lineage>
        <taxon>Bacteria</taxon>
        <taxon>Pseudomonadati</taxon>
        <taxon>Pseudomonadota</taxon>
        <taxon>Gammaproteobacteria</taxon>
        <taxon>Alteromonadales</taxon>
        <taxon>Pseudoalteromonadaceae</taxon>
        <taxon>Pseudoalteromonas</taxon>
    </lineage>
</organism>
<evidence type="ECO:0000256" key="7">
    <source>
        <dbReference type="ARBA" id="ARBA00023065"/>
    </source>
</evidence>
<dbReference type="GO" id="GO:0009279">
    <property type="term" value="C:cell outer membrane"/>
    <property type="evidence" value="ECO:0007669"/>
    <property type="project" value="UniProtKB-SubCell"/>
</dbReference>
<dbReference type="Proteomes" id="UP000664904">
    <property type="component" value="Plasmid unnamed5"/>
</dbReference>
<evidence type="ECO:0000256" key="5">
    <source>
        <dbReference type="ARBA" id="ARBA00022692"/>
    </source>
</evidence>
<dbReference type="PANTHER" id="PTHR34501">
    <property type="entry name" value="PROTEIN YDDL-RELATED"/>
    <property type="match status" value="1"/>
</dbReference>
<proteinExistence type="predicted"/>
<protein>
    <submittedName>
        <fullName evidence="12">Porin</fullName>
    </submittedName>
</protein>
<gene>
    <name evidence="12" type="ORF">J5O05_19735</name>
</gene>
<evidence type="ECO:0000256" key="3">
    <source>
        <dbReference type="ARBA" id="ARBA00022448"/>
    </source>
</evidence>
<accession>A0A975DL59</accession>
<evidence type="ECO:0000256" key="2">
    <source>
        <dbReference type="ARBA" id="ARBA00011233"/>
    </source>
</evidence>
<dbReference type="KEGG" id="pxi:J5O05_19735"/>
<keyword evidence="4" id="KW-1134">Transmembrane beta strand</keyword>
<dbReference type="InterPro" id="IPR050298">
    <property type="entry name" value="Gram-neg_bact_OMP"/>
</dbReference>
<dbReference type="InterPro" id="IPR033900">
    <property type="entry name" value="Gram_neg_porin_domain"/>
</dbReference>
<dbReference type="CDD" id="cd00342">
    <property type="entry name" value="gram_neg_porins"/>
    <property type="match status" value="1"/>
</dbReference>
<keyword evidence="7" id="KW-0406">Ion transport</keyword>